<sequence>MKTKEEVKSNRLKALEKKFAIIEKSKNYLEQELFKIRDIEKKLREKIRKEKKAISLLNMAKKLRVKK</sequence>
<reference evidence="1" key="1">
    <citation type="journal article" date="2014" name="Front. Microbiol.">
        <title>High frequency of phylogenetically diverse reductive dehalogenase-homologous genes in deep subseafloor sedimentary metagenomes.</title>
        <authorList>
            <person name="Kawai M."/>
            <person name="Futagami T."/>
            <person name="Toyoda A."/>
            <person name="Takaki Y."/>
            <person name="Nishi S."/>
            <person name="Hori S."/>
            <person name="Arai W."/>
            <person name="Tsubouchi T."/>
            <person name="Morono Y."/>
            <person name="Uchiyama I."/>
            <person name="Ito T."/>
            <person name="Fujiyama A."/>
            <person name="Inagaki F."/>
            <person name="Takami H."/>
        </authorList>
    </citation>
    <scope>NUCLEOTIDE SEQUENCE</scope>
    <source>
        <strain evidence="1">Expedition CK06-06</strain>
    </source>
</reference>
<accession>X1UHC7</accession>
<evidence type="ECO:0000313" key="1">
    <source>
        <dbReference type="EMBL" id="GAI99280.1"/>
    </source>
</evidence>
<proteinExistence type="predicted"/>
<organism evidence="1">
    <name type="scientific">marine sediment metagenome</name>
    <dbReference type="NCBI Taxonomy" id="412755"/>
    <lineage>
        <taxon>unclassified sequences</taxon>
        <taxon>metagenomes</taxon>
        <taxon>ecological metagenomes</taxon>
    </lineage>
</organism>
<protein>
    <submittedName>
        <fullName evidence="1">Uncharacterized protein</fullName>
    </submittedName>
</protein>
<comment type="caution">
    <text evidence="1">The sequence shown here is derived from an EMBL/GenBank/DDBJ whole genome shotgun (WGS) entry which is preliminary data.</text>
</comment>
<gene>
    <name evidence="1" type="ORF">S12H4_29673</name>
</gene>
<dbReference type="AlphaFoldDB" id="X1UHC7"/>
<name>X1UHC7_9ZZZZ</name>
<dbReference type="EMBL" id="BARW01017138">
    <property type="protein sequence ID" value="GAI99280.1"/>
    <property type="molecule type" value="Genomic_DNA"/>
</dbReference>